<dbReference type="EMBL" id="CP045482">
    <property type="protein sequence ID" value="QGR21170.1"/>
    <property type="molecule type" value="Genomic_DNA"/>
</dbReference>
<proteinExistence type="predicted"/>
<sequence length="273" mass="31039">MLLSYFSSGFPSHVKGKALDLSSDDMEYFYSPFDGRIERIEKFVVGRPNRFAEVNYDYLILLRRENGKLIKILHVEPFITVGEEIKKGDKLGKFLINPYTGGDFLHAHIEGLRIKFPKLTKYDERGIGKVVNKCKNYFDVEIITYSAAGNLRGLGCCGGLLNASLPYAGYGGIIGIDSVNEVKIENMKFFIRRIKKKNVVMFEARKGLIKNWEYSSSFKVLEGKPIYGLPLFEAVLSINSLPRVRFFIKNSKFNEGDEVDVWELINSSSSLFP</sequence>
<dbReference type="InterPro" id="IPR011055">
    <property type="entry name" value="Dup_hybrid_motif"/>
</dbReference>
<dbReference type="AlphaFoldDB" id="A0A650CTK3"/>
<reference evidence="2 5" key="1">
    <citation type="submission" date="2019-10" db="EMBL/GenBank/DDBJ databases">
        <title>Comparative genomics of sulfur disproportionating microorganisms.</title>
        <authorList>
            <person name="Ward L.M."/>
            <person name="Bertran E."/>
            <person name="Johnston D."/>
        </authorList>
    </citation>
    <scope>NUCLEOTIDE SEQUENCE [LARGE SCALE GENOMIC DNA]</scope>
    <source>
        <strain evidence="2 5">DSM 3772</strain>
    </source>
</reference>
<dbReference type="InterPro" id="IPR058468">
    <property type="entry name" value="DUF8155_N"/>
</dbReference>
<dbReference type="Proteomes" id="UP000426328">
    <property type="component" value="Chromosome"/>
</dbReference>
<dbReference type="RefSeq" id="WP_152942856.1">
    <property type="nucleotide sequence ID" value="NZ_CP045482.1"/>
</dbReference>
<protein>
    <recommendedName>
        <fullName evidence="1">DUF8155 domain-containing protein</fullName>
    </recommendedName>
</protein>
<dbReference type="Pfam" id="PF26482">
    <property type="entry name" value="DUF8155"/>
    <property type="match status" value="1"/>
</dbReference>
<dbReference type="Proteomes" id="UP000474054">
    <property type="component" value="Unassembled WGS sequence"/>
</dbReference>
<dbReference type="KEGG" id="aamb:D1866_03475"/>
<name>A0A650CTK3_ACIAM</name>
<accession>A0A650CTK3</accession>
<reference evidence="3 4" key="2">
    <citation type="submission" date="2019-10" db="EMBL/GenBank/DDBJ databases">
        <title>Genome Sequences from Six Type Strain Members of the Archaeal Family Sulfolobaceae: Acidianus ambivalens, Acidianus infernus, Metallosphaera prunae, Stygiolobus azoricus, Sulfolobus metallicus, and Sulfurisphaera ohwakuensis.</title>
        <authorList>
            <person name="Counts J.A."/>
            <person name="Kelly R.M."/>
        </authorList>
    </citation>
    <scope>NUCLEOTIDE SEQUENCE [LARGE SCALE GENOMIC DNA]</scope>
    <source>
        <strain evidence="3 4">LEI 10</strain>
    </source>
</reference>
<evidence type="ECO:0000313" key="2">
    <source>
        <dbReference type="EMBL" id="MQL56296.1"/>
    </source>
</evidence>
<feature type="domain" description="DUF8155" evidence="1">
    <location>
        <begin position="3"/>
        <end position="99"/>
    </location>
</feature>
<dbReference type="EMBL" id="WHYS01000002">
    <property type="protein sequence ID" value="MQL56296.1"/>
    <property type="molecule type" value="Genomic_DNA"/>
</dbReference>
<dbReference type="Gene3D" id="2.70.70.10">
    <property type="entry name" value="Glucose Permease (Domain IIA)"/>
    <property type="match status" value="1"/>
</dbReference>
<keyword evidence="4" id="KW-1185">Reference proteome</keyword>
<organism evidence="3 4">
    <name type="scientific">Acidianus ambivalens</name>
    <name type="common">Desulfurolobus ambivalens</name>
    <dbReference type="NCBI Taxonomy" id="2283"/>
    <lineage>
        <taxon>Archaea</taxon>
        <taxon>Thermoproteota</taxon>
        <taxon>Thermoprotei</taxon>
        <taxon>Sulfolobales</taxon>
        <taxon>Sulfolobaceae</taxon>
        <taxon>Acidianus</taxon>
    </lineage>
</organism>
<evidence type="ECO:0000313" key="5">
    <source>
        <dbReference type="Proteomes" id="UP000474054"/>
    </source>
</evidence>
<evidence type="ECO:0000313" key="3">
    <source>
        <dbReference type="EMBL" id="QGR21170.1"/>
    </source>
</evidence>
<gene>
    <name evidence="3" type="ORF">D1866_03475</name>
    <name evidence="2" type="ORF">GFB69_11355</name>
</gene>
<evidence type="ECO:0000259" key="1">
    <source>
        <dbReference type="Pfam" id="PF26482"/>
    </source>
</evidence>
<evidence type="ECO:0000313" key="4">
    <source>
        <dbReference type="Proteomes" id="UP000426328"/>
    </source>
</evidence>
<dbReference type="GeneID" id="42778763"/>